<dbReference type="CDD" id="cd03230">
    <property type="entry name" value="ABC_DR_subfamily_A"/>
    <property type="match status" value="1"/>
</dbReference>
<dbReference type="SMART" id="SM00382">
    <property type="entry name" value="AAA"/>
    <property type="match status" value="1"/>
</dbReference>
<keyword evidence="1" id="KW-0813">Transport</keyword>
<dbReference type="PANTHER" id="PTHR42939">
    <property type="entry name" value="ABC TRANSPORTER ATP-BINDING PROTEIN ALBC-RELATED"/>
    <property type="match status" value="1"/>
</dbReference>
<dbReference type="Pfam" id="PF00005">
    <property type="entry name" value="ABC_tran"/>
    <property type="match status" value="1"/>
</dbReference>
<dbReference type="GO" id="GO:0016887">
    <property type="term" value="F:ATP hydrolysis activity"/>
    <property type="evidence" value="ECO:0007669"/>
    <property type="project" value="InterPro"/>
</dbReference>
<dbReference type="InterPro" id="IPR051782">
    <property type="entry name" value="ABC_Transporter_VariousFunc"/>
</dbReference>
<keyword evidence="6" id="KW-1185">Reference proteome</keyword>
<dbReference type="AlphaFoldDB" id="A0A368JR97"/>
<evidence type="ECO:0000256" key="2">
    <source>
        <dbReference type="ARBA" id="ARBA00022741"/>
    </source>
</evidence>
<dbReference type="PANTHER" id="PTHR42939:SF1">
    <property type="entry name" value="ABC TRANSPORTER ATP-BINDING PROTEIN ALBC-RELATED"/>
    <property type="match status" value="1"/>
</dbReference>
<evidence type="ECO:0000259" key="4">
    <source>
        <dbReference type="PROSITE" id="PS50893"/>
    </source>
</evidence>
<sequence>MELVIKELRKSYSGKTVLDALNLTFRGGDVIGLLGKNGSGKTTFLNCLIDLIAPDSGEFYFKGEELTGDRLPLKRVLGIVSDVIPPVPEFTGADYLRFMGLIHKLDDATFQKRSTDLTNFFFDEPGVLKKKISQYSTGMIKKISFCAAILHIPSVVILDEPFAGLDPIAVRQLISFLQTYRRADRIILVASHDLSYLEEIATRILVLDETQIKFDGKLADFTEQGTKVISEALFEILVPKTKQTTFDWL</sequence>
<proteinExistence type="predicted"/>
<protein>
    <submittedName>
        <fullName evidence="5">ABC transporter ATP-binding protein</fullName>
    </submittedName>
</protein>
<name>A0A368JR97_9BACT</name>
<keyword evidence="2" id="KW-0547">Nucleotide-binding</keyword>
<comment type="caution">
    <text evidence="5">The sequence shown here is derived from an EMBL/GenBank/DDBJ whole genome shotgun (WGS) entry which is preliminary data.</text>
</comment>
<dbReference type="Proteomes" id="UP000253383">
    <property type="component" value="Unassembled WGS sequence"/>
</dbReference>
<evidence type="ECO:0000256" key="3">
    <source>
        <dbReference type="ARBA" id="ARBA00022840"/>
    </source>
</evidence>
<evidence type="ECO:0000313" key="5">
    <source>
        <dbReference type="EMBL" id="RCR70187.1"/>
    </source>
</evidence>
<dbReference type="InterPro" id="IPR003439">
    <property type="entry name" value="ABC_transporter-like_ATP-bd"/>
</dbReference>
<gene>
    <name evidence="5" type="ORF">DUE52_07425</name>
</gene>
<evidence type="ECO:0000256" key="1">
    <source>
        <dbReference type="ARBA" id="ARBA00022448"/>
    </source>
</evidence>
<keyword evidence="3 5" id="KW-0067">ATP-binding</keyword>
<feature type="domain" description="ABC transporter" evidence="4">
    <location>
        <begin position="3"/>
        <end position="234"/>
    </location>
</feature>
<accession>A0A368JR97</accession>
<dbReference type="EMBL" id="QOWE01000005">
    <property type="protein sequence ID" value="RCR70187.1"/>
    <property type="molecule type" value="Genomic_DNA"/>
</dbReference>
<dbReference type="PROSITE" id="PS50893">
    <property type="entry name" value="ABC_TRANSPORTER_2"/>
    <property type="match status" value="1"/>
</dbReference>
<dbReference type="GO" id="GO:0005524">
    <property type="term" value="F:ATP binding"/>
    <property type="evidence" value="ECO:0007669"/>
    <property type="project" value="UniProtKB-KW"/>
</dbReference>
<organism evidence="5 6">
    <name type="scientific">Larkinella punicea</name>
    <dbReference type="NCBI Taxonomy" id="2315727"/>
    <lineage>
        <taxon>Bacteria</taxon>
        <taxon>Pseudomonadati</taxon>
        <taxon>Bacteroidota</taxon>
        <taxon>Cytophagia</taxon>
        <taxon>Cytophagales</taxon>
        <taxon>Spirosomataceae</taxon>
        <taxon>Larkinella</taxon>
    </lineage>
</organism>
<dbReference type="InterPro" id="IPR003593">
    <property type="entry name" value="AAA+_ATPase"/>
</dbReference>
<dbReference type="RefSeq" id="WP_114405353.1">
    <property type="nucleotide sequence ID" value="NZ_QOWE01000005.1"/>
</dbReference>
<dbReference type="Gene3D" id="3.40.50.300">
    <property type="entry name" value="P-loop containing nucleotide triphosphate hydrolases"/>
    <property type="match status" value="1"/>
</dbReference>
<dbReference type="InterPro" id="IPR027417">
    <property type="entry name" value="P-loop_NTPase"/>
</dbReference>
<evidence type="ECO:0000313" key="6">
    <source>
        <dbReference type="Proteomes" id="UP000253383"/>
    </source>
</evidence>
<dbReference type="SUPFAM" id="SSF52540">
    <property type="entry name" value="P-loop containing nucleoside triphosphate hydrolases"/>
    <property type="match status" value="1"/>
</dbReference>
<reference evidence="5 6" key="1">
    <citation type="submission" date="2018-07" db="EMBL/GenBank/DDBJ databases">
        <title>Genome analysis of Larkinella rosea.</title>
        <authorList>
            <person name="Zhou Z."/>
            <person name="Wang G."/>
        </authorList>
    </citation>
    <scope>NUCLEOTIDE SEQUENCE [LARGE SCALE GENOMIC DNA]</scope>
    <source>
        <strain evidence="6">zzj9</strain>
    </source>
</reference>
<dbReference type="OrthoDB" id="9808363at2"/>